<evidence type="ECO:0000256" key="1">
    <source>
        <dbReference type="SAM" id="Phobius"/>
    </source>
</evidence>
<evidence type="ECO:0000313" key="2">
    <source>
        <dbReference type="EMBL" id="GAJ29844.1"/>
    </source>
</evidence>
<protein>
    <submittedName>
        <fullName evidence="2">Uncharacterized protein</fullName>
    </submittedName>
</protein>
<keyword evidence="1" id="KW-1133">Transmembrane helix</keyword>
<comment type="caution">
    <text evidence="2">The sequence shown here is derived from an EMBL/GenBank/DDBJ whole genome shotgun (WGS) entry which is preliminary data.</text>
</comment>
<dbReference type="EMBL" id="BAND01000083">
    <property type="protein sequence ID" value="GAJ29844.1"/>
    <property type="molecule type" value="Genomic_DNA"/>
</dbReference>
<accession>A0A023D6Y3</accession>
<gene>
    <name evidence="2" type="ORF">Amme_083_019</name>
</gene>
<sequence>MTDKTDFSDIMMDAAEATIENEVATDSAAPRPRNIWLTLVLPIGAFTVLILGFYYFVLWQA</sequence>
<name>A0A023D6Y3_ACIMT</name>
<organism evidence="2 3">
    <name type="scientific">Acidomonas methanolica NBRC 104435</name>
    <dbReference type="NCBI Taxonomy" id="1231351"/>
    <lineage>
        <taxon>Bacteria</taxon>
        <taxon>Pseudomonadati</taxon>
        <taxon>Pseudomonadota</taxon>
        <taxon>Alphaproteobacteria</taxon>
        <taxon>Acetobacterales</taxon>
        <taxon>Acetobacteraceae</taxon>
        <taxon>Acidomonas</taxon>
    </lineage>
</organism>
<evidence type="ECO:0000313" key="3">
    <source>
        <dbReference type="Proteomes" id="UP000019760"/>
    </source>
</evidence>
<proteinExistence type="predicted"/>
<reference evidence="2 3" key="2">
    <citation type="journal article" date="2014" name="FEMS Microbiol. Lett.">
        <title>Draft genomic DNA sequence of the facultatively methylotrophic bacterium Acidomonas methanolica type strain MB58.</title>
        <authorList>
            <person name="Higashiura N."/>
            <person name="Hadano H."/>
            <person name="Hirakawa H."/>
            <person name="Matsutani M."/>
            <person name="Takabe S."/>
            <person name="Matsushita K."/>
            <person name="Azuma Y."/>
        </authorList>
    </citation>
    <scope>NUCLEOTIDE SEQUENCE [LARGE SCALE GENOMIC DNA]</scope>
    <source>
        <strain evidence="2 3">MB58</strain>
    </source>
</reference>
<dbReference type="AlphaFoldDB" id="A0A023D6Y3"/>
<feature type="transmembrane region" description="Helical" evidence="1">
    <location>
        <begin position="35"/>
        <end position="57"/>
    </location>
</feature>
<dbReference type="Proteomes" id="UP000019760">
    <property type="component" value="Unassembled WGS sequence"/>
</dbReference>
<reference evidence="3" key="1">
    <citation type="journal article" date="2014" name="FEMS Microbiol. Lett.">
        <title>Draft Genomic DNA Sequence of the Facultatively Methylotrophic Bacterium Acidomonas methanolica type strain MB58.</title>
        <authorList>
            <person name="Higashiura N."/>
            <person name="Hadano H."/>
            <person name="Hirakawa H."/>
            <person name="Matsutani M."/>
            <person name="Takabe S."/>
            <person name="Matsushita K."/>
            <person name="Azuma Y."/>
        </authorList>
    </citation>
    <scope>NUCLEOTIDE SEQUENCE [LARGE SCALE GENOMIC DNA]</scope>
    <source>
        <strain evidence="3">MB58</strain>
    </source>
</reference>
<dbReference type="RefSeq" id="WP_132127129.1">
    <property type="nucleotide sequence ID" value="NZ_BAND01000083.1"/>
</dbReference>
<keyword evidence="1" id="KW-0472">Membrane</keyword>
<keyword evidence="3" id="KW-1185">Reference proteome</keyword>
<keyword evidence="1" id="KW-0812">Transmembrane</keyword>